<dbReference type="SMART" id="SM00116">
    <property type="entry name" value="CBS"/>
    <property type="match status" value="2"/>
</dbReference>
<dbReference type="PANTHER" id="PTHR43080">
    <property type="entry name" value="CBS DOMAIN-CONTAINING PROTEIN CBSX3, MITOCHONDRIAL"/>
    <property type="match status" value="1"/>
</dbReference>
<feature type="domain" description="CBS" evidence="4">
    <location>
        <begin position="113"/>
        <end position="172"/>
    </location>
</feature>
<dbReference type="InterPro" id="IPR046342">
    <property type="entry name" value="CBS_dom_sf"/>
</dbReference>
<dbReference type="Gene3D" id="3.10.580.10">
    <property type="entry name" value="CBS-domain"/>
    <property type="match status" value="2"/>
</dbReference>
<feature type="domain" description="CBS" evidence="4">
    <location>
        <begin position="48"/>
        <end position="105"/>
    </location>
</feature>
<protein>
    <submittedName>
        <fullName evidence="5">CBS domain-containing protein</fullName>
    </submittedName>
</protein>
<dbReference type="PANTHER" id="PTHR43080:SF2">
    <property type="entry name" value="CBS DOMAIN-CONTAINING PROTEIN"/>
    <property type="match status" value="1"/>
</dbReference>
<evidence type="ECO:0000313" key="5">
    <source>
        <dbReference type="EMBL" id="MDT9684205.1"/>
    </source>
</evidence>
<dbReference type="Pfam" id="PF00571">
    <property type="entry name" value="CBS"/>
    <property type="match status" value="2"/>
</dbReference>
<accession>A0ABU3QN62</accession>
<dbReference type="EMBL" id="JAWCTQ010000024">
    <property type="protein sequence ID" value="MDT9684205.1"/>
    <property type="molecule type" value="Genomic_DNA"/>
</dbReference>
<evidence type="ECO:0000256" key="2">
    <source>
        <dbReference type="PROSITE-ProRule" id="PRU00703"/>
    </source>
</evidence>
<dbReference type="PROSITE" id="PS51371">
    <property type="entry name" value="CBS"/>
    <property type="match status" value="2"/>
</dbReference>
<sequence length="202" mass="20980">MRQHVLVQGAPQAPAREEAHEGVRTPEGAPVPVPRGVPVLERAVRDVMRTSLVTVAAGETVLAAWELLERSGARHLPVVLPDGRCAGLLDRAEVAVVCAAPAVSLSRRYARDLVRCRRCAVVHHGDAVGRAVAVMDANGCDALPVVGDDGTLTGLLTAADVVTALAGRGPGVLPGAGAQPPYPYPVVPGLPPRRDDRVPPVP</sequence>
<feature type="region of interest" description="Disordered" evidence="3">
    <location>
        <begin position="1"/>
        <end position="34"/>
    </location>
</feature>
<feature type="compositionally biased region" description="Basic and acidic residues" evidence="3">
    <location>
        <begin position="15"/>
        <end position="24"/>
    </location>
</feature>
<evidence type="ECO:0000259" key="4">
    <source>
        <dbReference type="PROSITE" id="PS51371"/>
    </source>
</evidence>
<reference evidence="5 6" key="1">
    <citation type="submission" date="2023-09" db="EMBL/GenBank/DDBJ databases">
        <title>Streptomyces sp. nov.: A antagonism against Alternaria gaisen Producing Streptochlin, Isolated from Tamarix root soil.</title>
        <authorList>
            <person name="Chen Y."/>
        </authorList>
    </citation>
    <scope>NUCLEOTIDE SEQUENCE [LARGE SCALE GENOMIC DNA]</scope>
    <source>
        <strain evidence="5 6">TRM76323</strain>
    </source>
</reference>
<gene>
    <name evidence="5" type="ORF">RND61_19370</name>
</gene>
<keyword evidence="6" id="KW-1185">Reference proteome</keyword>
<evidence type="ECO:0000256" key="1">
    <source>
        <dbReference type="ARBA" id="ARBA00023122"/>
    </source>
</evidence>
<proteinExistence type="predicted"/>
<feature type="region of interest" description="Disordered" evidence="3">
    <location>
        <begin position="176"/>
        <end position="202"/>
    </location>
</feature>
<feature type="compositionally biased region" description="Basic and acidic residues" evidence="3">
    <location>
        <begin position="192"/>
        <end position="202"/>
    </location>
</feature>
<dbReference type="Proteomes" id="UP001250181">
    <property type="component" value="Unassembled WGS sequence"/>
</dbReference>
<comment type="caution">
    <text evidence="5">The sequence shown here is derived from an EMBL/GenBank/DDBJ whole genome shotgun (WGS) entry which is preliminary data.</text>
</comment>
<keyword evidence="1 2" id="KW-0129">CBS domain</keyword>
<dbReference type="InterPro" id="IPR051257">
    <property type="entry name" value="Diverse_CBS-Domain"/>
</dbReference>
<dbReference type="RefSeq" id="WP_315879264.1">
    <property type="nucleotide sequence ID" value="NZ_JAWCTQ010000024.1"/>
</dbReference>
<name>A0ABU3QN62_9ACTN</name>
<evidence type="ECO:0000313" key="6">
    <source>
        <dbReference type="Proteomes" id="UP001250181"/>
    </source>
</evidence>
<organism evidence="5 6">
    <name type="scientific">Streptomyces tamarix</name>
    <dbReference type="NCBI Taxonomy" id="3078565"/>
    <lineage>
        <taxon>Bacteria</taxon>
        <taxon>Bacillati</taxon>
        <taxon>Actinomycetota</taxon>
        <taxon>Actinomycetes</taxon>
        <taxon>Kitasatosporales</taxon>
        <taxon>Streptomycetaceae</taxon>
        <taxon>Streptomyces</taxon>
    </lineage>
</organism>
<dbReference type="SUPFAM" id="SSF54631">
    <property type="entry name" value="CBS-domain pair"/>
    <property type="match status" value="1"/>
</dbReference>
<evidence type="ECO:0000256" key="3">
    <source>
        <dbReference type="SAM" id="MobiDB-lite"/>
    </source>
</evidence>
<feature type="compositionally biased region" description="Pro residues" evidence="3">
    <location>
        <begin position="180"/>
        <end position="191"/>
    </location>
</feature>
<dbReference type="InterPro" id="IPR000644">
    <property type="entry name" value="CBS_dom"/>
</dbReference>